<keyword evidence="2" id="KW-1185">Reference proteome</keyword>
<accession>A0A1D8JCP0</accession>
<dbReference type="Pfam" id="PF11579">
    <property type="entry name" value="DUF3238"/>
    <property type="match status" value="1"/>
</dbReference>
<dbReference type="EMBL" id="CP017560">
    <property type="protein sequence ID" value="AOV06474.1"/>
    <property type="molecule type" value="Genomic_DNA"/>
</dbReference>
<dbReference type="InterPro" id="IPR036116">
    <property type="entry name" value="FN3_sf"/>
</dbReference>
<dbReference type="Proteomes" id="UP000185746">
    <property type="component" value="Chromosome"/>
</dbReference>
<organism evidence="1 2">
    <name type="scientific">Sporosarcina ureilytica</name>
    <dbReference type="NCBI Taxonomy" id="298596"/>
    <lineage>
        <taxon>Bacteria</taxon>
        <taxon>Bacillati</taxon>
        <taxon>Bacillota</taxon>
        <taxon>Bacilli</taxon>
        <taxon>Bacillales</taxon>
        <taxon>Caryophanaceae</taxon>
        <taxon>Sporosarcina</taxon>
    </lineage>
</organism>
<evidence type="ECO:0008006" key="3">
    <source>
        <dbReference type="Google" id="ProtNLM"/>
    </source>
</evidence>
<gene>
    <name evidence="1" type="ORF">BI350_01865</name>
</gene>
<evidence type="ECO:0000313" key="1">
    <source>
        <dbReference type="EMBL" id="AOV06474.1"/>
    </source>
</evidence>
<sequence>MVKLALFEVQSVTHKHDVIHLTWRDLGGDYYVYRDGELLYEGTVAEFRDGDFKHAKLYNYSIERVINEEVVDVVRLQTSAYAEERNVKNPLQFLVMTTIVAKSQIALSWEKIKDVTHYEIYRNDVFIKEVQANQYIDRDITVDQTYTYRIQSKRPLAMSEERFSKGKSVVATVLGLMNKAISHKQPAIERFTVTKQIGRPSELLIPTLQRTAERKVNKWQFRYTTFLKEKMIKNPNFFSKSHLFKGDGRDFDPDGTSFRSRVDVSLDYGQVKSPMVCTRNIGMSVAYDHVGRYRKEAKATSDGIVLERNDHKPGEAGFLLTHEVQNPLVQAPKINYEVRAVLRRDGTFDLTGYHNQAPHHEVYLTRGAQNGWIPIHLAESNGLIWMSDVMSWHYWRFSNFE</sequence>
<dbReference type="InterPro" id="IPR013783">
    <property type="entry name" value="Ig-like_fold"/>
</dbReference>
<name>A0A1D8JCP0_9BACL</name>
<reference evidence="1 2" key="1">
    <citation type="submission" date="2016-09" db="EMBL/GenBank/DDBJ databases">
        <title>Complete genome sequence of the Lysinibacillus sphaericus LMG 22257, a specie of Bacillus with ureolytic activity that can effectively biodeposit calcium carbonate.</title>
        <authorList>
            <person name="Yan W."/>
        </authorList>
    </citation>
    <scope>NUCLEOTIDE SEQUENCE [LARGE SCALE GENOMIC DNA]</scope>
    <source>
        <strain evidence="1 2">LMG 22257</strain>
    </source>
</reference>
<proteinExistence type="predicted"/>
<protein>
    <recommendedName>
        <fullName evidence="3">DUF3238 domain-containing protein</fullName>
    </recommendedName>
</protein>
<dbReference type="Gene3D" id="2.60.40.10">
    <property type="entry name" value="Immunoglobulins"/>
    <property type="match status" value="1"/>
</dbReference>
<dbReference type="KEGG" id="surl:BI350_01865"/>
<dbReference type="RefSeq" id="WP_075526579.1">
    <property type="nucleotide sequence ID" value="NZ_CP017560.1"/>
</dbReference>
<dbReference type="AlphaFoldDB" id="A0A1D8JCP0"/>
<dbReference type="InterPro" id="IPR021631">
    <property type="entry name" value="DUF3238"/>
</dbReference>
<evidence type="ECO:0000313" key="2">
    <source>
        <dbReference type="Proteomes" id="UP000185746"/>
    </source>
</evidence>
<dbReference type="SUPFAM" id="SSF49265">
    <property type="entry name" value="Fibronectin type III"/>
    <property type="match status" value="1"/>
</dbReference>